<keyword evidence="5 10" id="KW-0133">Cell shape</keyword>
<dbReference type="STRING" id="1801764.A2903_02345"/>
<evidence type="ECO:0000256" key="1">
    <source>
        <dbReference type="ARBA" id="ARBA00022475"/>
    </source>
</evidence>
<dbReference type="GO" id="GO:0071555">
    <property type="term" value="P:cell wall organization"/>
    <property type="evidence" value="ECO:0007669"/>
    <property type="project" value="UniProtKB-KW"/>
</dbReference>
<feature type="domain" description="Glycosyl transferase family 28 C-terminal" evidence="12">
    <location>
        <begin position="193"/>
        <end position="357"/>
    </location>
</feature>
<dbReference type="InterPro" id="IPR006009">
    <property type="entry name" value="GlcNAc_MurG"/>
</dbReference>
<organism evidence="13 14">
    <name type="scientific">Candidatus Nomurabacteria bacterium RIFCSPLOWO2_01_FULL_33_17</name>
    <dbReference type="NCBI Taxonomy" id="1801764"/>
    <lineage>
        <taxon>Bacteria</taxon>
        <taxon>Candidatus Nomuraibacteriota</taxon>
    </lineage>
</organism>
<dbReference type="PANTHER" id="PTHR21015">
    <property type="entry name" value="UDP-N-ACETYLGLUCOSAMINE--N-ACETYLMURAMYL-(PENTAPEPTIDE) PYROPHOSPHORYL-UNDECAPRENOL N-ACETYLGLUCOSAMINE TRANSFERASE 1"/>
    <property type="match status" value="1"/>
</dbReference>
<keyword evidence="7 10" id="KW-0472">Membrane</keyword>
<dbReference type="AlphaFoldDB" id="A0A1F6WQD8"/>
<dbReference type="GO" id="GO:0009252">
    <property type="term" value="P:peptidoglycan biosynthetic process"/>
    <property type="evidence" value="ECO:0007669"/>
    <property type="project" value="UniProtKB-UniRule"/>
</dbReference>
<comment type="subcellular location">
    <subcellularLocation>
        <location evidence="10">Cell membrane</location>
        <topology evidence="10">Peripheral membrane protein</topology>
        <orientation evidence="10">Cytoplasmic side</orientation>
    </subcellularLocation>
</comment>
<evidence type="ECO:0000256" key="7">
    <source>
        <dbReference type="ARBA" id="ARBA00023136"/>
    </source>
</evidence>
<evidence type="ECO:0000256" key="8">
    <source>
        <dbReference type="ARBA" id="ARBA00023306"/>
    </source>
</evidence>
<dbReference type="Pfam" id="PF03033">
    <property type="entry name" value="Glyco_transf_28"/>
    <property type="match status" value="1"/>
</dbReference>
<comment type="function">
    <text evidence="10">Cell wall formation. Catalyzes the transfer of a GlcNAc subunit on undecaprenyl-pyrophosphoryl-MurNAc-pentapeptide (lipid intermediate I) to form undecaprenyl-pyrophosphoryl-MurNAc-(pentapeptide)GlcNAc (lipid intermediate II).</text>
</comment>
<feature type="binding site" evidence="10">
    <location>
        <position position="200"/>
    </location>
    <ligand>
        <name>UDP-N-acetyl-alpha-D-glucosamine</name>
        <dbReference type="ChEBI" id="CHEBI:57705"/>
    </ligand>
</feature>
<evidence type="ECO:0000256" key="5">
    <source>
        <dbReference type="ARBA" id="ARBA00022960"/>
    </source>
</evidence>
<dbReference type="SUPFAM" id="SSF53756">
    <property type="entry name" value="UDP-Glycosyltransferase/glycogen phosphorylase"/>
    <property type="match status" value="1"/>
</dbReference>
<dbReference type="EC" id="2.4.1.227" evidence="10"/>
<dbReference type="GO" id="GO:0051301">
    <property type="term" value="P:cell division"/>
    <property type="evidence" value="ECO:0007669"/>
    <property type="project" value="UniProtKB-KW"/>
</dbReference>
<comment type="catalytic activity">
    <reaction evidence="10">
        <text>di-trans,octa-cis-undecaprenyl diphospho-N-acetyl-alpha-D-muramoyl-L-alanyl-D-glutamyl-meso-2,6-diaminopimeloyl-D-alanyl-D-alanine + UDP-N-acetyl-alpha-D-glucosamine = di-trans,octa-cis-undecaprenyl diphospho-[N-acetyl-alpha-D-glucosaminyl-(1-&gt;4)]-N-acetyl-alpha-D-muramoyl-L-alanyl-D-glutamyl-meso-2,6-diaminopimeloyl-D-alanyl-D-alanine + UDP + H(+)</text>
        <dbReference type="Rhea" id="RHEA:31227"/>
        <dbReference type="ChEBI" id="CHEBI:15378"/>
        <dbReference type="ChEBI" id="CHEBI:57705"/>
        <dbReference type="ChEBI" id="CHEBI:58223"/>
        <dbReference type="ChEBI" id="CHEBI:61387"/>
        <dbReference type="ChEBI" id="CHEBI:61388"/>
        <dbReference type="EC" id="2.4.1.227"/>
    </reaction>
</comment>
<dbReference type="InterPro" id="IPR007235">
    <property type="entry name" value="Glyco_trans_28_C"/>
</dbReference>
<keyword evidence="9 10" id="KW-0961">Cell wall biogenesis/degradation</keyword>
<dbReference type="Gene3D" id="3.40.50.2000">
    <property type="entry name" value="Glycogen Phosphorylase B"/>
    <property type="match status" value="2"/>
</dbReference>
<comment type="caution">
    <text evidence="13">The sequence shown here is derived from an EMBL/GenBank/DDBJ whole genome shotgun (WGS) entry which is preliminary data.</text>
</comment>
<keyword evidence="2 10" id="KW-0132">Cell division</keyword>
<sequence>MRILLTGGGSGGHFYPLIAIAERLKNLARERKIASMDLYYMGNDPYDETSLNQNEIKFISVSVGKLRIYPSFKNFTDIFKVILGVIQALVKIFFIYPDVVIAKGGHGSFPALFAAKIFSIPVIIHESDTYPGRVNLWAGKFAKNIAVAYAETAEFFDKKKTAIVGLPIRNTIMHLPTPKEGAEHYNLDQHIPTIFVYAGSLGADKINNLILSSMHELLKTYQIIHQCGNNNIDIVKNRSDVILENHPFKNRYILKPFLNQDETRNAAALASLVISRAGSTLFEIASWHIPAIVIPITHSHGNHQHKNAVHYVEIGAGIIIEESNALPHLFILEVNSILQHENIWKKMHDATANIGQTDAALEIASQALLIGEAHELE</sequence>
<evidence type="ECO:0000256" key="2">
    <source>
        <dbReference type="ARBA" id="ARBA00022618"/>
    </source>
</evidence>
<feature type="binding site" evidence="10">
    <location>
        <begin position="10"/>
        <end position="12"/>
    </location>
    <ligand>
        <name>UDP-N-acetyl-alpha-D-glucosamine</name>
        <dbReference type="ChEBI" id="CHEBI:57705"/>
    </ligand>
</feature>
<evidence type="ECO:0000313" key="13">
    <source>
        <dbReference type="EMBL" id="OGI84076.1"/>
    </source>
</evidence>
<dbReference type="GO" id="GO:0005975">
    <property type="term" value="P:carbohydrate metabolic process"/>
    <property type="evidence" value="ECO:0007669"/>
    <property type="project" value="InterPro"/>
</dbReference>
<dbReference type="UniPathway" id="UPA00219"/>
<keyword evidence="1 10" id="KW-1003">Cell membrane</keyword>
<evidence type="ECO:0000259" key="12">
    <source>
        <dbReference type="Pfam" id="PF04101"/>
    </source>
</evidence>
<dbReference type="EMBL" id="MFUO01000011">
    <property type="protein sequence ID" value="OGI84076.1"/>
    <property type="molecule type" value="Genomic_DNA"/>
</dbReference>
<keyword evidence="6 10" id="KW-0573">Peptidoglycan synthesis</keyword>
<reference evidence="13 14" key="1">
    <citation type="journal article" date="2016" name="Nat. Commun.">
        <title>Thousands of microbial genomes shed light on interconnected biogeochemical processes in an aquifer system.</title>
        <authorList>
            <person name="Anantharaman K."/>
            <person name="Brown C.T."/>
            <person name="Hug L.A."/>
            <person name="Sharon I."/>
            <person name="Castelle C.J."/>
            <person name="Probst A.J."/>
            <person name="Thomas B.C."/>
            <person name="Singh A."/>
            <person name="Wilkins M.J."/>
            <person name="Karaoz U."/>
            <person name="Brodie E.L."/>
            <person name="Williams K.H."/>
            <person name="Hubbard S.S."/>
            <person name="Banfield J.F."/>
        </authorList>
    </citation>
    <scope>NUCLEOTIDE SEQUENCE [LARGE SCALE GENOMIC DNA]</scope>
</reference>
<name>A0A1F6WQD8_9BACT</name>
<dbReference type="GO" id="GO:0008360">
    <property type="term" value="P:regulation of cell shape"/>
    <property type="evidence" value="ECO:0007669"/>
    <property type="project" value="UniProtKB-KW"/>
</dbReference>
<evidence type="ECO:0000256" key="6">
    <source>
        <dbReference type="ARBA" id="ARBA00022984"/>
    </source>
</evidence>
<feature type="domain" description="Glycosyltransferase family 28 N-terminal" evidence="11">
    <location>
        <begin position="3"/>
        <end position="146"/>
    </location>
</feature>
<dbReference type="InterPro" id="IPR004276">
    <property type="entry name" value="GlycoTrans_28_N"/>
</dbReference>
<dbReference type="GO" id="GO:0050511">
    <property type="term" value="F:undecaprenyldiphospho-muramoylpentapeptide beta-N-acetylglucosaminyltransferase activity"/>
    <property type="evidence" value="ECO:0007669"/>
    <property type="project" value="UniProtKB-UniRule"/>
</dbReference>
<keyword evidence="4 10" id="KW-0808">Transferase</keyword>
<evidence type="ECO:0000256" key="4">
    <source>
        <dbReference type="ARBA" id="ARBA00022679"/>
    </source>
</evidence>
<dbReference type="Pfam" id="PF04101">
    <property type="entry name" value="Glyco_tran_28_C"/>
    <property type="match status" value="1"/>
</dbReference>
<dbReference type="CDD" id="cd03785">
    <property type="entry name" value="GT28_MurG"/>
    <property type="match status" value="1"/>
</dbReference>
<dbReference type="GO" id="GO:0005886">
    <property type="term" value="C:plasma membrane"/>
    <property type="evidence" value="ECO:0007669"/>
    <property type="project" value="UniProtKB-SubCell"/>
</dbReference>
<comment type="caution">
    <text evidence="10">Lacks conserved residue(s) required for the propagation of feature annotation.</text>
</comment>
<evidence type="ECO:0000313" key="14">
    <source>
        <dbReference type="Proteomes" id="UP000178184"/>
    </source>
</evidence>
<keyword evidence="8 10" id="KW-0131">Cell cycle</keyword>
<comment type="pathway">
    <text evidence="10">Cell wall biogenesis; peptidoglycan biosynthesis.</text>
</comment>
<feature type="binding site" evidence="10">
    <location>
        <position position="169"/>
    </location>
    <ligand>
        <name>UDP-N-acetyl-alpha-D-glucosamine</name>
        <dbReference type="ChEBI" id="CHEBI:57705"/>
    </ligand>
</feature>
<dbReference type="HAMAP" id="MF_00033">
    <property type="entry name" value="MurG"/>
    <property type="match status" value="1"/>
</dbReference>
<gene>
    <name evidence="10" type="primary">murG</name>
    <name evidence="13" type="ORF">A2903_02345</name>
</gene>
<evidence type="ECO:0000256" key="10">
    <source>
        <dbReference type="HAMAP-Rule" id="MF_00033"/>
    </source>
</evidence>
<evidence type="ECO:0000256" key="3">
    <source>
        <dbReference type="ARBA" id="ARBA00022676"/>
    </source>
</evidence>
<evidence type="ECO:0000259" key="11">
    <source>
        <dbReference type="Pfam" id="PF03033"/>
    </source>
</evidence>
<dbReference type="PANTHER" id="PTHR21015:SF22">
    <property type="entry name" value="GLYCOSYLTRANSFERASE"/>
    <property type="match status" value="1"/>
</dbReference>
<accession>A0A1F6WQD8</accession>
<dbReference type="Proteomes" id="UP000178184">
    <property type="component" value="Unassembled WGS sequence"/>
</dbReference>
<protein>
    <recommendedName>
        <fullName evidence="10">UDP-N-acetylglucosamine--N-acetylmuramyl-(pentapeptide) pyrophosphoryl-undecaprenol N-acetylglucosamine transferase</fullName>
        <ecNumber evidence="10">2.4.1.227</ecNumber>
    </recommendedName>
    <alternativeName>
        <fullName evidence="10">Undecaprenyl-PP-MurNAc-pentapeptide-UDPGlcNAc GlcNAc transferase</fullName>
    </alternativeName>
</protein>
<feature type="binding site" evidence="10">
    <location>
        <position position="304"/>
    </location>
    <ligand>
        <name>UDP-N-acetyl-alpha-D-glucosamine</name>
        <dbReference type="ChEBI" id="CHEBI:57705"/>
    </ligand>
</feature>
<comment type="similarity">
    <text evidence="10">Belongs to the glycosyltransferase 28 family. MurG subfamily.</text>
</comment>
<proteinExistence type="inferred from homology"/>
<evidence type="ECO:0000256" key="9">
    <source>
        <dbReference type="ARBA" id="ARBA00023316"/>
    </source>
</evidence>
<dbReference type="GO" id="GO:0051991">
    <property type="term" value="F:UDP-N-acetyl-D-glucosamine:N-acetylmuramoyl-L-alanyl-D-glutamyl-meso-2,6-diaminopimelyl-D-alanyl-D-alanine-diphosphoundecaprenol 4-beta-N-acetylglucosaminlytransferase activity"/>
    <property type="evidence" value="ECO:0007669"/>
    <property type="project" value="RHEA"/>
</dbReference>
<keyword evidence="3 10" id="KW-0328">Glycosyltransferase</keyword>